<protein>
    <recommendedName>
        <fullName evidence="3">PPE domain-containing protein</fullName>
    </recommendedName>
</protein>
<dbReference type="Gene3D" id="1.20.1260.20">
    <property type="entry name" value="PPE superfamily"/>
    <property type="match status" value="1"/>
</dbReference>
<dbReference type="OrthoDB" id="4566777at2"/>
<dbReference type="Pfam" id="PF00823">
    <property type="entry name" value="PPE"/>
    <property type="match status" value="1"/>
</dbReference>
<accession>A0A318KCQ8</accession>
<comment type="caution">
    <text evidence="4">The sequence shown here is derived from an EMBL/GenBank/DDBJ whole genome shotgun (WGS) entry which is preliminary data.</text>
</comment>
<proteinExistence type="inferred from homology"/>
<evidence type="ECO:0000313" key="5">
    <source>
        <dbReference type="Proteomes" id="UP000247569"/>
    </source>
</evidence>
<evidence type="ECO:0000259" key="3">
    <source>
        <dbReference type="Pfam" id="PF00823"/>
    </source>
</evidence>
<dbReference type="EMBL" id="QJKF01000002">
    <property type="protein sequence ID" value="PXX68900.1"/>
    <property type="molecule type" value="Genomic_DNA"/>
</dbReference>
<organism evidence="4 5">
    <name type="scientific">Nocardia tenerifensis</name>
    <dbReference type="NCBI Taxonomy" id="228006"/>
    <lineage>
        <taxon>Bacteria</taxon>
        <taxon>Bacillati</taxon>
        <taxon>Actinomycetota</taxon>
        <taxon>Actinomycetes</taxon>
        <taxon>Mycobacteriales</taxon>
        <taxon>Nocardiaceae</taxon>
        <taxon>Nocardia</taxon>
    </lineage>
</organism>
<feature type="region of interest" description="Disordered" evidence="2">
    <location>
        <begin position="326"/>
        <end position="357"/>
    </location>
</feature>
<feature type="region of interest" description="Disordered" evidence="2">
    <location>
        <begin position="239"/>
        <end position="277"/>
    </location>
</feature>
<evidence type="ECO:0000256" key="2">
    <source>
        <dbReference type="SAM" id="MobiDB-lite"/>
    </source>
</evidence>
<dbReference type="InterPro" id="IPR038332">
    <property type="entry name" value="PPE_sf"/>
</dbReference>
<reference evidence="4 5" key="1">
    <citation type="submission" date="2018-05" db="EMBL/GenBank/DDBJ databases">
        <title>Genomic Encyclopedia of Type Strains, Phase IV (KMG-IV): sequencing the most valuable type-strain genomes for metagenomic binning, comparative biology and taxonomic classification.</title>
        <authorList>
            <person name="Goeker M."/>
        </authorList>
    </citation>
    <scope>NUCLEOTIDE SEQUENCE [LARGE SCALE GENOMIC DNA]</scope>
    <source>
        <strain evidence="4 5">DSM 44704</strain>
    </source>
</reference>
<feature type="compositionally biased region" description="Basic and acidic residues" evidence="2">
    <location>
        <begin position="334"/>
        <end position="344"/>
    </location>
</feature>
<dbReference type="InterPro" id="IPR000030">
    <property type="entry name" value="PPE_dom"/>
</dbReference>
<evidence type="ECO:0000313" key="4">
    <source>
        <dbReference type="EMBL" id="PXX68900.1"/>
    </source>
</evidence>
<comment type="similarity">
    <text evidence="1">Belongs to the mycobacterial PPE family.</text>
</comment>
<dbReference type="RefSeq" id="WP_146251043.1">
    <property type="nucleotide sequence ID" value="NZ_QJKF01000002.1"/>
</dbReference>
<feature type="domain" description="PPE" evidence="3">
    <location>
        <begin position="43"/>
        <end position="186"/>
    </location>
</feature>
<dbReference type="AlphaFoldDB" id="A0A318KCQ8"/>
<dbReference type="Proteomes" id="UP000247569">
    <property type="component" value="Unassembled WGS sequence"/>
</dbReference>
<sequence>MRKLPRTPERLLARRNDPPYAPTVEVFDNMTHPEIHERVQLLKPAVLTGGQQAWGDAAAGLADAVAQAHIEIRAAIADGWRGSAAQRAAEAVQGFELAGQDLADVLAVVSQRLGQAGDAAEALRAAVPAPSAKAPDLGAALLDPTQATSNIADQKSAEHTRQDVVRAMNDIYAGVFIPTGTDVPAFLDEQFGEAPAAPNGTPAAKLTGSDIAAEKLDAQSVSLPSGTTGTQPIDAPDAATRVEEQAAPAEQAEEQARSATAAAASATSDASTGSPAVAPASPLVTAAATDTALSLAAAVAEPHAASTASAAHTATAAAAAPIVVPGTMGTAAPDEQRKRDERRGSGNGSGGATSGDAVAGLGAGAMGGLMGGAMAVADTPRQGSSVAANAANATARAARFNEDDEDDFHFDDLPTYLEPSDDNGELIGAIDPTTPPVLGEWTELE</sequence>
<name>A0A318KCQ8_9NOCA</name>
<feature type="compositionally biased region" description="Low complexity" evidence="2">
    <location>
        <begin position="257"/>
        <end position="277"/>
    </location>
</feature>
<keyword evidence="5" id="KW-1185">Reference proteome</keyword>
<gene>
    <name evidence="4" type="ORF">DFR70_102586</name>
</gene>
<evidence type="ECO:0000256" key="1">
    <source>
        <dbReference type="ARBA" id="ARBA00010652"/>
    </source>
</evidence>